<feature type="domain" description="Sporulation stage II protein D amidase enhancer LytB N-terminal" evidence="1">
    <location>
        <begin position="384"/>
        <end position="458"/>
    </location>
</feature>
<proteinExistence type="predicted"/>
<dbReference type="Pfam" id="PF08486">
    <property type="entry name" value="SpoIID"/>
    <property type="match status" value="1"/>
</dbReference>
<dbReference type="AlphaFoldDB" id="A0A366IKT1"/>
<dbReference type="NCBIfam" id="TIGR02669">
    <property type="entry name" value="SpoIID_LytB"/>
    <property type="match status" value="1"/>
</dbReference>
<reference evidence="2 3" key="1">
    <citation type="submission" date="2018-06" db="EMBL/GenBank/DDBJ databases">
        <title>Freshwater and sediment microbial communities from various areas in North America, analyzing microbe dynamics in response to fracking.</title>
        <authorList>
            <person name="Lamendella R."/>
        </authorList>
    </citation>
    <scope>NUCLEOTIDE SEQUENCE [LARGE SCALE GENOMIC DNA]</scope>
    <source>
        <strain evidence="2 3">3b_TX</strain>
    </source>
</reference>
<evidence type="ECO:0000313" key="2">
    <source>
        <dbReference type="EMBL" id="RBP71358.1"/>
    </source>
</evidence>
<dbReference type="InterPro" id="IPR013486">
    <property type="entry name" value="SpoIID/LytB"/>
</dbReference>
<sequence>MDRVDRTYPLSMRNSSALGQAGLRAAALLVCLLLLALAGPAPVHAAYPTSGAIGSLYRSLGGSSGRLGEATSPERCTLIQNGCYQSFEGGTIHWTRATGAQATWGAIRTAWARSGWENGPLGYPTGPERCTLAQSGCYQSFERGSVHWTKATGAHGTWGAIRTAWKNSGWENGPLGYPTTDEYRSGSVTRQNFQKGWITWSSGSGATVHITTAPASFSLNGSGFGHGVGMSQYGARGMAAAGKSSTQILEHYYYPAKATSTSAHANEEIKVQLVTGRKSVTITPAAGRLRVRVGSSVLESSSAITVERTSAGTVKATVGGTSRESSWITVEWQGTRYWSGTSATTVAVTGTQNGATGTYRHGKLEIRQLASALNVLGVMRVNTEYLPGIAEMPASWQQEALRTQAVASRTYAYRNLGTVKSACGCHVYDEVSSQRFLGWTHENASGSAPWRSAVRATASFSGSSVTNARVVTHSGALIDAVYSSSSGGKTNTAADVWGSSVPYLNSRDDAASKTAAAANPYASWTVSVSQSSMAKAFGLSDVARIELTRASSGLVKTAKATSTKGATATRTGVQLRSSLGLRSATFTVK</sequence>
<dbReference type="EMBL" id="QNSB01000006">
    <property type="protein sequence ID" value="RBP71358.1"/>
    <property type="molecule type" value="Genomic_DNA"/>
</dbReference>
<dbReference type="InterPro" id="IPR013207">
    <property type="entry name" value="LGFP"/>
</dbReference>
<evidence type="ECO:0000259" key="1">
    <source>
        <dbReference type="Pfam" id="PF08486"/>
    </source>
</evidence>
<name>A0A366IKT1_9MICO</name>
<dbReference type="Proteomes" id="UP000253509">
    <property type="component" value="Unassembled WGS sequence"/>
</dbReference>
<comment type="caution">
    <text evidence="2">The sequence shown here is derived from an EMBL/GenBank/DDBJ whole genome shotgun (WGS) entry which is preliminary data.</text>
</comment>
<protein>
    <submittedName>
        <fullName evidence="2">SpoIID/LytB domain protein</fullName>
    </submittedName>
</protein>
<organism evidence="2 3">
    <name type="scientific">Brevibacterium celere</name>
    <dbReference type="NCBI Taxonomy" id="225845"/>
    <lineage>
        <taxon>Bacteria</taxon>
        <taxon>Bacillati</taxon>
        <taxon>Actinomycetota</taxon>
        <taxon>Actinomycetes</taxon>
        <taxon>Micrococcales</taxon>
        <taxon>Brevibacteriaceae</taxon>
        <taxon>Brevibacterium</taxon>
    </lineage>
</organism>
<evidence type="ECO:0000313" key="3">
    <source>
        <dbReference type="Proteomes" id="UP000253509"/>
    </source>
</evidence>
<dbReference type="GO" id="GO:0030435">
    <property type="term" value="P:sporulation resulting in formation of a cellular spore"/>
    <property type="evidence" value="ECO:0007669"/>
    <property type="project" value="InterPro"/>
</dbReference>
<accession>A0A366IKT1</accession>
<keyword evidence="3" id="KW-1185">Reference proteome</keyword>
<dbReference type="InterPro" id="IPR013693">
    <property type="entry name" value="SpoIID/LytB_N"/>
</dbReference>
<gene>
    <name evidence="2" type="ORF">DFO65_106201</name>
</gene>
<dbReference type="Pfam" id="PF08310">
    <property type="entry name" value="LGFP"/>
    <property type="match status" value="3"/>
</dbReference>